<organism evidence="1 2">
    <name type="scientific">Phanerochaete sordida</name>
    <dbReference type="NCBI Taxonomy" id="48140"/>
    <lineage>
        <taxon>Eukaryota</taxon>
        <taxon>Fungi</taxon>
        <taxon>Dikarya</taxon>
        <taxon>Basidiomycota</taxon>
        <taxon>Agaricomycotina</taxon>
        <taxon>Agaricomycetes</taxon>
        <taxon>Polyporales</taxon>
        <taxon>Phanerochaetaceae</taxon>
        <taxon>Phanerochaete</taxon>
    </lineage>
</organism>
<dbReference type="AlphaFoldDB" id="A0A9P3GKF5"/>
<proteinExistence type="predicted"/>
<gene>
    <name evidence="1" type="ORF">PsYK624_130670</name>
</gene>
<reference evidence="1 2" key="1">
    <citation type="submission" date="2021-08" db="EMBL/GenBank/DDBJ databases">
        <title>Draft Genome Sequence of Phanerochaete sordida strain YK-624.</title>
        <authorList>
            <person name="Mori T."/>
            <person name="Dohra H."/>
            <person name="Suzuki T."/>
            <person name="Kawagishi H."/>
            <person name="Hirai H."/>
        </authorList>
    </citation>
    <scope>NUCLEOTIDE SEQUENCE [LARGE SCALE GENOMIC DNA]</scope>
    <source>
        <strain evidence="1 2">YK-624</strain>
    </source>
</reference>
<name>A0A9P3GKF5_9APHY</name>
<dbReference type="Proteomes" id="UP000703269">
    <property type="component" value="Unassembled WGS sequence"/>
</dbReference>
<evidence type="ECO:0000313" key="2">
    <source>
        <dbReference type="Proteomes" id="UP000703269"/>
    </source>
</evidence>
<accession>A0A9P3GKF5</accession>
<sequence>MGSWRSQRNLGVARLRKEERWKRYRARRRARNFGLAGYTSATTTSCSSTESLFSCAWHYSAWSRRLHWQFHYRHTLSMFYCHRPATSHPTISDALVLPLWVKTYIACMLGAAGQHEKAPARTKSPTFPHLRGPSSPTVDLAAVANRCAWWQPRYSPSVSARCTRTCSRGPGEHPTAAPRLKVTVARR</sequence>
<evidence type="ECO:0000313" key="1">
    <source>
        <dbReference type="EMBL" id="GJE96860.1"/>
    </source>
</evidence>
<dbReference type="EMBL" id="BPQB01000064">
    <property type="protein sequence ID" value="GJE96860.1"/>
    <property type="molecule type" value="Genomic_DNA"/>
</dbReference>
<protein>
    <submittedName>
        <fullName evidence="1">Uncharacterized protein</fullName>
    </submittedName>
</protein>
<comment type="caution">
    <text evidence="1">The sequence shown here is derived from an EMBL/GenBank/DDBJ whole genome shotgun (WGS) entry which is preliminary data.</text>
</comment>
<keyword evidence="2" id="KW-1185">Reference proteome</keyword>